<feature type="chain" id="PRO_5021382647" evidence="1">
    <location>
        <begin position="20"/>
        <end position="187"/>
    </location>
</feature>
<keyword evidence="1" id="KW-0732">Signal</keyword>
<dbReference type="AlphaFoldDB" id="A0A182RY96"/>
<accession>A0A182RY96</accession>
<evidence type="ECO:0000313" key="2">
    <source>
        <dbReference type="EnsemblMetazoa" id="AFUN011269-PA"/>
    </source>
</evidence>
<protein>
    <submittedName>
        <fullName evidence="2">Uncharacterized protein</fullName>
    </submittedName>
</protein>
<feature type="signal peptide" evidence="1">
    <location>
        <begin position="1"/>
        <end position="19"/>
    </location>
</feature>
<proteinExistence type="predicted"/>
<dbReference type="EnsemblMetazoa" id="AFUN011269-RA">
    <property type="protein sequence ID" value="AFUN011269-PA"/>
    <property type="gene ID" value="AFUN011269"/>
</dbReference>
<name>A0A182RY96_ANOFN</name>
<sequence length="187" mass="21375">MWRSVRYWFLLFIYSCVPAAHPSISDSTEGTIFGCITTVDFQNSSALVSSECQQSFEIFLPAQANIVRFLKQFEDDLQAQAQQILKAAFVQMLRNDESDLELGQGLGVTASSSRIPDSIPTDLRHEILQNMLADQRFRTSPVLRARLHSFRNLLLSQRNYAAAFWIDRLLKRPDAHQHAVWDKNDAD</sequence>
<evidence type="ECO:0000256" key="1">
    <source>
        <dbReference type="SAM" id="SignalP"/>
    </source>
</evidence>
<organism evidence="2">
    <name type="scientific">Anopheles funestus</name>
    <name type="common">African malaria mosquito</name>
    <dbReference type="NCBI Taxonomy" id="62324"/>
    <lineage>
        <taxon>Eukaryota</taxon>
        <taxon>Metazoa</taxon>
        <taxon>Ecdysozoa</taxon>
        <taxon>Arthropoda</taxon>
        <taxon>Hexapoda</taxon>
        <taxon>Insecta</taxon>
        <taxon>Pterygota</taxon>
        <taxon>Neoptera</taxon>
        <taxon>Endopterygota</taxon>
        <taxon>Diptera</taxon>
        <taxon>Nematocera</taxon>
        <taxon>Culicoidea</taxon>
        <taxon>Culicidae</taxon>
        <taxon>Anophelinae</taxon>
        <taxon>Anopheles</taxon>
    </lineage>
</organism>
<reference evidence="2" key="1">
    <citation type="submission" date="2020-05" db="UniProtKB">
        <authorList>
            <consortium name="EnsemblMetazoa"/>
        </authorList>
    </citation>
    <scope>IDENTIFICATION</scope>
    <source>
        <strain evidence="2">FUMOZ</strain>
    </source>
</reference>
<dbReference type="VEuPathDB" id="VectorBase:AFUN011269"/>